<evidence type="ECO:0000313" key="2">
    <source>
        <dbReference type="EMBL" id="KAF2453100.1"/>
    </source>
</evidence>
<dbReference type="AlphaFoldDB" id="A0A6A6NMX3"/>
<dbReference type="PANTHER" id="PTHR44167:SF29">
    <property type="entry name" value="SERINE_THREONINE PROTEIN KINASE-43"/>
    <property type="match status" value="1"/>
</dbReference>
<reference evidence="2" key="1">
    <citation type="journal article" date="2020" name="Stud. Mycol.">
        <title>101 Dothideomycetes genomes: a test case for predicting lifestyles and emergence of pathogens.</title>
        <authorList>
            <person name="Haridas S."/>
            <person name="Albert R."/>
            <person name="Binder M."/>
            <person name="Bloem J."/>
            <person name="Labutti K."/>
            <person name="Salamov A."/>
            <person name="Andreopoulos B."/>
            <person name="Baker S."/>
            <person name="Barry K."/>
            <person name="Bills G."/>
            <person name="Bluhm B."/>
            <person name="Cannon C."/>
            <person name="Castanera R."/>
            <person name="Culley D."/>
            <person name="Daum C."/>
            <person name="Ezra D."/>
            <person name="Gonzalez J."/>
            <person name="Henrissat B."/>
            <person name="Kuo A."/>
            <person name="Liang C."/>
            <person name="Lipzen A."/>
            <person name="Lutzoni F."/>
            <person name="Magnuson J."/>
            <person name="Mondo S."/>
            <person name="Nolan M."/>
            <person name="Ohm R."/>
            <person name="Pangilinan J."/>
            <person name="Park H.-J."/>
            <person name="Ramirez L."/>
            <person name="Alfaro M."/>
            <person name="Sun H."/>
            <person name="Tritt A."/>
            <person name="Yoshinaga Y."/>
            <person name="Zwiers L.-H."/>
            <person name="Turgeon B."/>
            <person name="Goodwin S."/>
            <person name="Spatafora J."/>
            <person name="Crous P."/>
            <person name="Grigoriev I."/>
        </authorList>
    </citation>
    <scope>NUCLEOTIDE SEQUENCE</scope>
    <source>
        <strain evidence="2">ATCC 16933</strain>
    </source>
</reference>
<dbReference type="PROSITE" id="PS00108">
    <property type="entry name" value="PROTEIN_KINASE_ST"/>
    <property type="match status" value="1"/>
</dbReference>
<dbReference type="Gene3D" id="1.10.510.10">
    <property type="entry name" value="Transferase(Phosphotransferase) domain 1"/>
    <property type="match status" value="1"/>
</dbReference>
<dbReference type="InterPro" id="IPR011009">
    <property type="entry name" value="Kinase-like_dom_sf"/>
</dbReference>
<dbReference type="GO" id="GO:0005634">
    <property type="term" value="C:nucleus"/>
    <property type="evidence" value="ECO:0007669"/>
    <property type="project" value="TreeGrafter"/>
</dbReference>
<dbReference type="PANTHER" id="PTHR44167">
    <property type="entry name" value="OVARIAN-SPECIFIC SERINE/THREONINE-PROTEIN KINASE LOK-RELATED"/>
    <property type="match status" value="1"/>
</dbReference>
<accession>A0A6A6NMX3</accession>
<keyword evidence="3" id="KW-1185">Reference proteome</keyword>
<dbReference type="InterPro" id="IPR000719">
    <property type="entry name" value="Prot_kinase_dom"/>
</dbReference>
<feature type="domain" description="Protein kinase" evidence="1">
    <location>
        <begin position="1"/>
        <end position="103"/>
    </location>
</feature>
<proteinExistence type="predicted"/>
<feature type="non-terminal residue" evidence="2">
    <location>
        <position position="1"/>
    </location>
</feature>
<organism evidence="2 3">
    <name type="scientific">Lineolata rhizophorae</name>
    <dbReference type="NCBI Taxonomy" id="578093"/>
    <lineage>
        <taxon>Eukaryota</taxon>
        <taxon>Fungi</taxon>
        <taxon>Dikarya</taxon>
        <taxon>Ascomycota</taxon>
        <taxon>Pezizomycotina</taxon>
        <taxon>Dothideomycetes</taxon>
        <taxon>Dothideomycetes incertae sedis</taxon>
        <taxon>Lineolatales</taxon>
        <taxon>Lineolataceae</taxon>
        <taxon>Lineolata</taxon>
    </lineage>
</organism>
<dbReference type="Proteomes" id="UP000799766">
    <property type="component" value="Unassembled WGS sequence"/>
</dbReference>
<protein>
    <submittedName>
        <fullName evidence="2">Kinase-like domain-containing protein</fullName>
    </submittedName>
</protein>
<dbReference type="Pfam" id="PF00069">
    <property type="entry name" value="Pkinase"/>
    <property type="match status" value="1"/>
</dbReference>
<sequence>LSEHQVKTVLYQGLLALEHIHANGVIHRDIKPANILVKATQPFVTALADFGLASTSGEKIFKSHCGTPAYCAPEIYDELCGSGSSADRSCWSAVDIWSMAVVA</sequence>
<evidence type="ECO:0000313" key="3">
    <source>
        <dbReference type="Proteomes" id="UP000799766"/>
    </source>
</evidence>
<dbReference type="OrthoDB" id="4062651at2759"/>
<feature type="non-terminal residue" evidence="2">
    <location>
        <position position="103"/>
    </location>
</feature>
<dbReference type="GO" id="GO:0005737">
    <property type="term" value="C:cytoplasm"/>
    <property type="evidence" value="ECO:0007669"/>
    <property type="project" value="TreeGrafter"/>
</dbReference>
<dbReference type="PROSITE" id="PS50011">
    <property type="entry name" value="PROTEIN_KINASE_DOM"/>
    <property type="match status" value="1"/>
</dbReference>
<dbReference type="InterPro" id="IPR008271">
    <property type="entry name" value="Ser/Thr_kinase_AS"/>
</dbReference>
<dbReference type="EMBL" id="MU001700">
    <property type="protein sequence ID" value="KAF2453100.1"/>
    <property type="molecule type" value="Genomic_DNA"/>
</dbReference>
<dbReference type="SUPFAM" id="SSF56112">
    <property type="entry name" value="Protein kinase-like (PK-like)"/>
    <property type="match status" value="1"/>
</dbReference>
<keyword evidence="2" id="KW-0808">Transferase</keyword>
<name>A0A6A6NMX3_9PEZI</name>
<evidence type="ECO:0000259" key="1">
    <source>
        <dbReference type="PROSITE" id="PS50011"/>
    </source>
</evidence>
<dbReference type="GO" id="GO:0004674">
    <property type="term" value="F:protein serine/threonine kinase activity"/>
    <property type="evidence" value="ECO:0007669"/>
    <property type="project" value="TreeGrafter"/>
</dbReference>
<dbReference type="GO" id="GO:0051598">
    <property type="term" value="P:meiotic recombination checkpoint signaling"/>
    <property type="evidence" value="ECO:0007669"/>
    <property type="project" value="TreeGrafter"/>
</dbReference>
<keyword evidence="2" id="KW-0418">Kinase</keyword>
<dbReference type="GO" id="GO:0005524">
    <property type="term" value="F:ATP binding"/>
    <property type="evidence" value="ECO:0007669"/>
    <property type="project" value="InterPro"/>
</dbReference>
<gene>
    <name evidence="2" type="ORF">BDY21DRAFT_266634</name>
</gene>